<dbReference type="EMBL" id="CP059733">
    <property type="protein sequence ID" value="WDE05864.1"/>
    <property type="molecule type" value="Genomic_DNA"/>
</dbReference>
<reference evidence="1 2" key="1">
    <citation type="journal article" date="2015" name="Genome Announc.">
        <title>Draft Genome Sequences of Marine Isolates of Thalassomonas viridans and Thalassomonas actiniarum.</title>
        <authorList>
            <person name="Olonade I."/>
            <person name="van Zyl L.J."/>
            <person name="Trindade M."/>
        </authorList>
    </citation>
    <scope>NUCLEOTIDE SEQUENCE [LARGE SCALE GENOMIC DNA]</scope>
    <source>
        <strain evidence="1 2">XOM25</strain>
    </source>
</reference>
<sequence length="53" mass="5625">MKLKLNKNKIKNLSRDKAIFPEKLTPMIAGGSGGGHGQGTSHSCNAGRNPCFI</sequence>
<evidence type="ECO:0000313" key="1">
    <source>
        <dbReference type="EMBL" id="WDE05864.1"/>
    </source>
</evidence>
<name>A0AAF0CAH3_9GAMM</name>
<proteinExistence type="predicted"/>
<dbReference type="RefSeq" id="WP_161797849.1">
    <property type="nucleotide sequence ID" value="NZ_CP059733.1"/>
</dbReference>
<evidence type="ECO:0000313" key="2">
    <source>
        <dbReference type="Proteomes" id="UP000032352"/>
    </source>
</evidence>
<gene>
    <name evidence="1" type="ORF">SG34_002705</name>
</gene>
<protein>
    <submittedName>
        <fullName evidence="1">Uncharacterized protein</fullName>
    </submittedName>
</protein>
<dbReference type="KEGG" id="tvd:SG34_002705"/>
<organism evidence="1 2">
    <name type="scientific">Thalassomonas viridans</name>
    <dbReference type="NCBI Taxonomy" id="137584"/>
    <lineage>
        <taxon>Bacteria</taxon>
        <taxon>Pseudomonadati</taxon>
        <taxon>Pseudomonadota</taxon>
        <taxon>Gammaproteobacteria</taxon>
        <taxon>Alteromonadales</taxon>
        <taxon>Colwelliaceae</taxon>
        <taxon>Thalassomonas</taxon>
    </lineage>
</organism>
<accession>A0AAF0CAH3</accession>
<keyword evidence="2" id="KW-1185">Reference proteome</keyword>
<dbReference type="AlphaFoldDB" id="A0AAF0CAH3"/>
<dbReference type="Proteomes" id="UP000032352">
    <property type="component" value="Chromosome"/>
</dbReference>
<reference evidence="1 2" key="2">
    <citation type="journal article" date="2022" name="Mar. Drugs">
        <title>Bioassay-Guided Fractionation Leads to the Detection of Cholic Acid Generated by the Rare Thalassomonas sp.</title>
        <authorList>
            <person name="Pheiffer F."/>
            <person name="Schneider Y.K."/>
            <person name="Hansen E.H."/>
            <person name="Andersen J.H."/>
            <person name="Isaksson J."/>
            <person name="Busche T."/>
            <person name="R C."/>
            <person name="Kalinowski J."/>
            <person name="Zyl L.V."/>
            <person name="Trindade M."/>
        </authorList>
    </citation>
    <scope>NUCLEOTIDE SEQUENCE [LARGE SCALE GENOMIC DNA]</scope>
    <source>
        <strain evidence="1 2">XOM25</strain>
    </source>
</reference>